<evidence type="ECO:0000313" key="1">
    <source>
        <dbReference type="EMBL" id="KAJ4723418.1"/>
    </source>
</evidence>
<organism evidence="1 2">
    <name type="scientific">Melia azedarach</name>
    <name type="common">Chinaberry tree</name>
    <dbReference type="NCBI Taxonomy" id="155640"/>
    <lineage>
        <taxon>Eukaryota</taxon>
        <taxon>Viridiplantae</taxon>
        <taxon>Streptophyta</taxon>
        <taxon>Embryophyta</taxon>
        <taxon>Tracheophyta</taxon>
        <taxon>Spermatophyta</taxon>
        <taxon>Magnoliopsida</taxon>
        <taxon>eudicotyledons</taxon>
        <taxon>Gunneridae</taxon>
        <taxon>Pentapetalae</taxon>
        <taxon>rosids</taxon>
        <taxon>malvids</taxon>
        <taxon>Sapindales</taxon>
        <taxon>Meliaceae</taxon>
        <taxon>Melia</taxon>
    </lineage>
</organism>
<dbReference type="EMBL" id="CM051396">
    <property type="protein sequence ID" value="KAJ4723418.1"/>
    <property type="molecule type" value="Genomic_DNA"/>
</dbReference>
<sequence>MATTYLRKLNEHEVHTDFPRSVNIFLPGYRIPEWFNNQSFGSSITIRLPQLCCNRSFIGFALCDVLAFGDVYAAAEDFIVVCYYGFDEANEGGWMMMASECDIIYDPDHICIGFIPCLPDSQHHTSFSFDFSATEGVTVECCGVCPLYAHPIETKPNTLTVNMVPPTVEECRKLHNEFHDEASTSATTVERSDEEEINTPKQQSSFLSQIFRCLGLDLNCL</sequence>
<name>A0ACC1YJW6_MELAZ</name>
<comment type="caution">
    <text evidence="1">The sequence shown here is derived from an EMBL/GenBank/DDBJ whole genome shotgun (WGS) entry which is preliminary data.</text>
</comment>
<gene>
    <name evidence="1" type="ORF">OWV82_006796</name>
</gene>
<keyword evidence="2" id="KW-1185">Reference proteome</keyword>
<proteinExistence type="predicted"/>
<dbReference type="Proteomes" id="UP001164539">
    <property type="component" value="Chromosome 3"/>
</dbReference>
<reference evidence="1 2" key="1">
    <citation type="journal article" date="2023" name="Science">
        <title>Complex scaffold remodeling in plant triterpene biosynthesis.</title>
        <authorList>
            <person name="De La Pena R."/>
            <person name="Hodgson H."/>
            <person name="Liu J.C."/>
            <person name="Stephenson M.J."/>
            <person name="Martin A.C."/>
            <person name="Owen C."/>
            <person name="Harkess A."/>
            <person name="Leebens-Mack J."/>
            <person name="Jimenez L.E."/>
            <person name="Osbourn A."/>
            <person name="Sattely E.S."/>
        </authorList>
    </citation>
    <scope>NUCLEOTIDE SEQUENCE [LARGE SCALE GENOMIC DNA]</scope>
    <source>
        <strain evidence="2">cv. JPN11</strain>
        <tissue evidence="1">Leaf</tissue>
    </source>
</reference>
<protein>
    <submittedName>
        <fullName evidence="1">Disease resistance protein (TIR-NBS-LRR class) family</fullName>
    </submittedName>
</protein>
<evidence type="ECO:0000313" key="2">
    <source>
        <dbReference type="Proteomes" id="UP001164539"/>
    </source>
</evidence>
<accession>A0ACC1YJW6</accession>